<dbReference type="AlphaFoldDB" id="A0A0A9BLY0"/>
<organism evidence="1">
    <name type="scientific">Arundo donax</name>
    <name type="common">Giant reed</name>
    <name type="synonym">Donax arundinaceus</name>
    <dbReference type="NCBI Taxonomy" id="35708"/>
    <lineage>
        <taxon>Eukaryota</taxon>
        <taxon>Viridiplantae</taxon>
        <taxon>Streptophyta</taxon>
        <taxon>Embryophyta</taxon>
        <taxon>Tracheophyta</taxon>
        <taxon>Spermatophyta</taxon>
        <taxon>Magnoliopsida</taxon>
        <taxon>Liliopsida</taxon>
        <taxon>Poales</taxon>
        <taxon>Poaceae</taxon>
        <taxon>PACMAD clade</taxon>
        <taxon>Arundinoideae</taxon>
        <taxon>Arundineae</taxon>
        <taxon>Arundo</taxon>
    </lineage>
</organism>
<protein>
    <submittedName>
        <fullName evidence="1">Uncharacterized protein</fullName>
    </submittedName>
</protein>
<reference evidence="1" key="2">
    <citation type="journal article" date="2015" name="Data Brief">
        <title>Shoot transcriptome of the giant reed, Arundo donax.</title>
        <authorList>
            <person name="Barrero R.A."/>
            <person name="Guerrero F.D."/>
            <person name="Moolhuijzen P."/>
            <person name="Goolsby J.A."/>
            <person name="Tidwell J."/>
            <person name="Bellgard S.E."/>
            <person name="Bellgard M.I."/>
        </authorList>
    </citation>
    <scope>NUCLEOTIDE SEQUENCE</scope>
    <source>
        <tissue evidence="1">Shoot tissue taken approximately 20 cm above the soil surface</tissue>
    </source>
</reference>
<reference evidence="1" key="1">
    <citation type="submission" date="2014-09" db="EMBL/GenBank/DDBJ databases">
        <authorList>
            <person name="Magalhaes I.L.F."/>
            <person name="Oliveira U."/>
            <person name="Santos F.R."/>
            <person name="Vidigal T.H.D.A."/>
            <person name="Brescovit A.D."/>
            <person name="Santos A.J."/>
        </authorList>
    </citation>
    <scope>NUCLEOTIDE SEQUENCE</scope>
    <source>
        <tissue evidence="1">Shoot tissue taken approximately 20 cm above the soil surface</tissue>
    </source>
</reference>
<dbReference type="EMBL" id="GBRH01233504">
    <property type="protein sequence ID" value="JAD64391.1"/>
    <property type="molecule type" value="Transcribed_RNA"/>
</dbReference>
<accession>A0A0A9BLY0</accession>
<proteinExistence type="predicted"/>
<name>A0A0A9BLY0_ARUDO</name>
<sequence>MCQRCSSLQTYHTDDYGHPFIYLFLKETVDNTITTDSFQVEEIHN</sequence>
<evidence type="ECO:0000313" key="1">
    <source>
        <dbReference type="EMBL" id="JAD64391.1"/>
    </source>
</evidence>